<dbReference type="Gene3D" id="3.50.50.60">
    <property type="entry name" value="FAD/NAD(P)-binding domain"/>
    <property type="match status" value="1"/>
</dbReference>
<dbReference type="Proteomes" id="UP000474757">
    <property type="component" value="Unassembled WGS sequence"/>
</dbReference>
<dbReference type="EMBL" id="JAAGAB010000003">
    <property type="protein sequence ID" value="NDV02422.1"/>
    <property type="molecule type" value="Genomic_DNA"/>
</dbReference>
<dbReference type="PANTHER" id="PTHR42923:SF47">
    <property type="entry name" value="BLR3003 PROTEIN"/>
    <property type="match status" value="1"/>
</dbReference>
<dbReference type="PANTHER" id="PTHR42923">
    <property type="entry name" value="PROTOPORPHYRINOGEN OXIDASE"/>
    <property type="match status" value="1"/>
</dbReference>
<dbReference type="RefSeq" id="WP_163895318.1">
    <property type="nucleotide sequence ID" value="NZ_JAAFYS010000003.1"/>
</dbReference>
<keyword evidence="3" id="KW-1185">Reference proteome</keyword>
<gene>
    <name evidence="2" type="ORF">GZA08_15735</name>
</gene>
<protein>
    <submittedName>
        <fullName evidence="2">NAD(P)-binding protein</fullName>
    </submittedName>
</protein>
<reference evidence="2 3" key="1">
    <citation type="submission" date="2020-02" db="EMBL/GenBank/DDBJ databases">
        <title>Pseudoroseicyclus tamarix, sp. nov., isolated from offshore sediment of a Tamarix chinensis forest.</title>
        <authorList>
            <person name="Gai Y."/>
        </authorList>
    </citation>
    <scope>NUCLEOTIDE SEQUENCE [LARGE SCALE GENOMIC DNA]</scope>
    <source>
        <strain evidence="2 3">CLL3-39</strain>
    </source>
</reference>
<dbReference type="Gene3D" id="3.90.660.20">
    <property type="entry name" value="Protoporphyrinogen oxidase, mitochondrial, domain 2"/>
    <property type="match status" value="1"/>
</dbReference>
<dbReference type="Pfam" id="PF01593">
    <property type="entry name" value="Amino_oxidase"/>
    <property type="match status" value="1"/>
</dbReference>
<feature type="domain" description="Amine oxidase" evidence="1">
    <location>
        <begin position="11"/>
        <end position="410"/>
    </location>
</feature>
<dbReference type="GO" id="GO:0016491">
    <property type="term" value="F:oxidoreductase activity"/>
    <property type="evidence" value="ECO:0007669"/>
    <property type="project" value="InterPro"/>
</dbReference>
<dbReference type="InterPro" id="IPR002937">
    <property type="entry name" value="Amino_oxidase"/>
</dbReference>
<evidence type="ECO:0000259" key="1">
    <source>
        <dbReference type="Pfam" id="PF01593"/>
    </source>
</evidence>
<comment type="caution">
    <text evidence="2">The sequence shown here is derived from an EMBL/GenBank/DDBJ whole genome shotgun (WGS) entry which is preliminary data.</text>
</comment>
<dbReference type="InterPro" id="IPR036188">
    <property type="entry name" value="FAD/NAD-bd_sf"/>
</dbReference>
<evidence type="ECO:0000313" key="3">
    <source>
        <dbReference type="Proteomes" id="UP000474757"/>
    </source>
</evidence>
<dbReference type="SUPFAM" id="SSF51905">
    <property type="entry name" value="FAD/NAD(P)-binding domain"/>
    <property type="match status" value="1"/>
</dbReference>
<accession>A0A6B2K3P2</accession>
<name>A0A6B2K3P2_9RHOB</name>
<organism evidence="2 3">
    <name type="scientific">Pseudoroseicyclus tamaricis</name>
    <dbReference type="NCBI Taxonomy" id="2705421"/>
    <lineage>
        <taxon>Bacteria</taxon>
        <taxon>Pseudomonadati</taxon>
        <taxon>Pseudomonadota</taxon>
        <taxon>Alphaproteobacteria</taxon>
        <taxon>Rhodobacterales</taxon>
        <taxon>Paracoccaceae</taxon>
        <taxon>Pseudoroseicyclus</taxon>
    </lineage>
</organism>
<dbReference type="Gene3D" id="1.10.3110.10">
    <property type="entry name" value="protoporphyrinogen ix oxidase, domain 3"/>
    <property type="match status" value="1"/>
</dbReference>
<proteinExistence type="predicted"/>
<sequence length="415" mass="43172">MRRVHVVGAGLAGLAAALDLAEDGGVEVHLHEATGRAGGRCWSFHDSRLDRLIDNGNHLVLSGNAAVLNHCRRIGTHASLDIAPAAELPFHDLADGTSWTLRIPDGPADLLRGNVALPPGVRPGAAAADMLRLLAAGPARTVGGALPGRAAAWQRLWEPLSLAVLNAPPEGGAARPLAAVLRKSLLKGGRACRPVTMPHGLGPTLVDPALRRLRDLGAHIAFRTPLRAIAFGPTRVQALEFDARTIPLGEDDTVILAVPAEAAGRLLSRPAPLAGLSILNAHFLVHPETALRAPPLLGFLSAEAQWAFTRGDVISVTVSAARPGPDDAGILSRLWSDIARALGTSEAPLASRLLREKAATFAATPESLTRRLPLRPGPRNLLLAGDHVAAPLPSTLEGALLSGHAAAAAALRPAR</sequence>
<dbReference type="AlphaFoldDB" id="A0A6B2K3P2"/>
<dbReference type="InterPro" id="IPR050464">
    <property type="entry name" value="Zeta_carotene_desat/Oxidored"/>
</dbReference>
<evidence type="ECO:0000313" key="2">
    <source>
        <dbReference type="EMBL" id="NDV02422.1"/>
    </source>
</evidence>